<keyword evidence="1" id="KW-1133">Transmembrane helix</keyword>
<keyword evidence="1" id="KW-0472">Membrane</keyword>
<feature type="transmembrane region" description="Helical" evidence="1">
    <location>
        <begin position="7"/>
        <end position="29"/>
    </location>
</feature>
<protein>
    <submittedName>
        <fullName evidence="3">Phosphatase PAP2 family protein</fullName>
    </submittedName>
</protein>
<proteinExistence type="predicted"/>
<name>A0A558D758_9GAMM</name>
<dbReference type="InterPro" id="IPR000326">
    <property type="entry name" value="PAP2/HPO"/>
</dbReference>
<comment type="caution">
    <text evidence="3">The sequence shown here is derived from an EMBL/GenBank/DDBJ whole genome shotgun (WGS) entry which is preliminary data.</text>
</comment>
<evidence type="ECO:0000313" key="3">
    <source>
        <dbReference type="EMBL" id="TVT56864.1"/>
    </source>
</evidence>
<accession>A0A558D758</accession>
<dbReference type="AlphaFoldDB" id="A0A558D758"/>
<dbReference type="EMBL" id="VMRY01000017">
    <property type="protein sequence ID" value="TVT56864.1"/>
    <property type="molecule type" value="Genomic_DNA"/>
</dbReference>
<feature type="transmembrane region" description="Helical" evidence="1">
    <location>
        <begin position="71"/>
        <end position="89"/>
    </location>
</feature>
<reference evidence="3 4" key="1">
    <citation type="submission" date="2019-07" db="EMBL/GenBank/DDBJ databases">
        <title>The pathways for chlorine oxyanion respiration interact through the shared metabolite chlorate.</title>
        <authorList>
            <person name="Barnum T.P."/>
            <person name="Cheng Y."/>
            <person name="Hill K.A."/>
            <person name="Lucas L.N."/>
            <person name="Carlson H.K."/>
            <person name="Coates J.D."/>
        </authorList>
    </citation>
    <scope>NUCLEOTIDE SEQUENCE [LARGE SCALE GENOMIC DNA]</scope>
    <source>
        <strain evidence="3">BK-3</strain>
    </source>
</reference>
<feature type="transmembrane region" description="Helical" evidence="1">
    <location>
        <begin position="166"/>
        <end position="192"/>
    </location>
</feature>
<evidence type="ECO:0000259" key="2">
    <source>
        <dbReference type="Pfam" id="PF01569"/>
    </source>
</evidence>
<sequence>MQQHQRIWYPLAFILCHLFALLIYGSWLFEPTRTLWDAVDTHLFYFLNGSLEQGEDWRIFWATANTRMADIATGIGMIIFFFLFVFSGPKNLRIERLSMFGILSGMILLSQDGGLVDLYKQILTVNRSSPSLTLEPVFRLSELVPHIQAKDASHGSFPGDHGIVTLIWVSCVWFFASWRWGVAATLIGALILLPRMVAGAHWLSDNLVGSSLLVLLMVAWILCTPLTYYLQRLGEWILGFILPRGWQRNGGQF</sequence>
<evidence type="ECO:0000313" key="4">
    <source>
        <dbReference type="Proteomes" id="UP000317355"/>
    </source>
</evidence>
<feature type="transmembrane region" description="Helical" evidence="1">
    <location>
        <begin position="212"/>
        <end position="230"/>
    </location>
</feature>
<dbReference type="InterPro" id="IPR036938">
    <property type="entry name" value="PAP2/HPO_sf"/>
</dbReference>
<evidence type="ECO:0000256" key="1">
    <source>
        <dbReference type="SAM" id="Phobius"/>
    </source>
</evidence>
<organism evidence="3 4">
    <name type="scientific">Sedimenticola thiotaurini</name>
    <dbReference type="NCBI Taxonomy" id="1543721"/>
    <lineage>
        <taxon>Bacteria</taxon>
        <taxon>Pseudomonadati</taxon>
        <taxon>Pseudomonadota</taxon>
        <taxon>Gammaproteobacteria</taxon>
        <taxon>Chromatiales</taxon>
        <taxon>Sedimenticolaceae</taxon>
        <taxon>Sedimenticola</taxon>
    </lineage>
</organism>
<feature type="domain" description="Phosphatidic acid phosphatase type 2/haloperoxidase" evidence="2">
    <location>
        <begin position="144"/>
        <end position="223"/>
    </location>
</feature>
<gene>
    <name evidence="3" type="ORF">FHK82_06535</name>
</gene>
<dbReference type="Pfam" id="PF01569">
    <property type="entry name" value="PAP2"/>
    <property type="match status" value="1"/>
</dbReference>
<keyword evidence="1" id="KW-0812">Transmembrane</keyword>
<dbReference type="SUPFAM" id="SSF48317">
    <property type="entry name" value="Acid phosphatase/Vanadium-dependent haloperoxidase"/>
    <property type="match status" value="1"/>
</dbReference>
<dbReference type="Proteomes" id="UP000317355">
    <property type="component" value="Unassembled WGS sequence"/>
</dbReference>